<name>A0ABU7VUM9_9BACL</name>
<proteinExistence type="predicted"/>
<comment type="caution">
    <text evidence="1">The sequence shown here is derived from an EMBL/GenBank/DDBJ whole genome shotgun (WGS) entry which is preliminary data.</text>
</comment>
<organism evidence="1 2">
    <name type="scientific">Paenibacillus haidiansis</name>
    <dbReference type="NCBI Taxonomy" id="1574488"/>
    <lineage>
        <taxon>Bacteria</taxon>
        <taxon>Bacillati</taxon>
        <taxon>Bacillota</taxon>
        <taxon>Bacilli</taxon>
        <taxon>Bacillales</taxon>
        <taxon>Paenibacillaceae</taxon>
        <taxon>Paenibacillus</taxon>
    </lineage>
</organism>
<gene>
    <name evidence="1" type="ORF">V3851_16655</name>
</gene>
<evidence type="ECO:0000313" key="2">
    <source>
        <dbReference type="Proteomes" id="UP001306950"/>
    </source>
</evidence>
<reference evidence="1 2" key="1">
    <citation type="submission" date="2024-02" db="EMBL/GenBank/DDBJ databases">
        <title>A nitrogen-fixing paenibacillus bacterium.</title>
        <authorList>
            <person name="Zhang W.L."/>
            <person name="Chen S.F."/>
        </authorList>
    </citation>
    <scope>NUCLEOTIDE SEQUENCE [LARGE SCALE GENOMIC DNA]</scope>
    <source>
        <strain evidence="1 2">M1</strain>
    </source>
</reference>
<dbReference type="Proteomes" id="UP001306950">
    <property type="component" value="Unassembled WGS sequence"/>
</dbReference>
<dbReference type="SUPFAM" id="SSF52540">
    <property type="entry name" value="P-loop containing nucleoside triphosphate hydrolases"/>
    <property type="match status" value="1"/>
</dbReference>
<evidence type="ECO:0000313" key="1">
    <source>
        <dbReference type="EMBL" id="MEF2967459.1"/>
    </source>
</evidence>
<dbReference type="PANTHER" id="PTHR43394">
    <property type="entry name" value="ATP-DEPENDENT PERMEASE MDL1, MITOCHONDRIAL"/>
    <property type="match status" value="1"/>
</dbReference>
<dbReference type="InterPro" id="IPR027417">
    <property type="entry name" value="P-loop_NTPase"/>
</dbReference>
<dbReference type="EMBL" id="JAZHPZ010000008">
    <property type="protein sequence ID" value="MEF2967459.1"/>
    <property type="molecule type" value="Genomic_DNA"/>
</dbReference>
<protein>
    <submittedName>
        <fullName evidence="1">Uncharacterized protein</fullName>
    </submittedName>
</protein>
<keyword evidence="2" id="KW-1185">Reference proteome</keyword>
<dbReference type="PANTHER" id="PTHR43394:SF1">
    <property type="entry name" value="ATP-BINDING CASSETTE SUB-FAMILY B MEMBER 10, MITOCHONDRIAL"/>
    <property type="match status" value="1"/>
</dbReference>
<dbReference type="Gene3D" id="3.40.50.300">
    <property type="entry name" value="P-loop containing nucleotide triphosphate hydrolases"/>
    <property type="match status" value="1"/>
</dbReference>
<dbReference type="RefSeq" id="WP_331847678.1">
    <property type="nucleotide sequence ID" value="NZ_JAZHPZ010000008.1"/>
</dbReference>
<accession>A0ABU7VUM9</accession>
<dbReference type="InterPro" id="IPR039421">
    <property type="entry name" value="Type_1_exporter"/>
</dbReference>
<sequence length="64" mass="7029">MIQEAMERLRGERTIIAIAHRLSTIRHAVCIIVIDDGQIAAQGTHEELLASGGLYQQLYNGLAV</sequence>